<dbReference type="InterPro" id="IPR013087">
    <property type="entry name" value="Znf_C2H2_type"/>
</dbReference>
<dbReference type="EMBL" id="JAVHNR010000006">
    <property type="protein sequence ID" value="KAK6339972.1"/>
    <property type="molecule type" value="Genomic_DNA"/>
</dbReference>
<evidence type="ECO:0000256" key="1">
    <source>
        <dbReference type="ARBA" id="ARBA00022723"/>
    </source>
</evidence>
<feature type="domain" description="C2H2-type" evidence="7">
    <location>
        <begin position="141"/>
        <end position="168"/>
    </location>
</feature>
<feature type="domain" description="C2H2-type" evidence="7">
    <location>
        <begin position="113"/>
        <end position="136"/>
    </location>
</feature>
<dbReference type="PROSITE" id="PS00028">
    <property type="entry name" value="ZINC_FINGER_C2H2_1"/>
    <property type="match status" value="1"/>
</dbReference>
<gene>
    <name evidence="8" type="ORF">TWF718_009359</name>
</gene>
<evidence type="ECO:0000259" key="7">
    <source>
        <dbReference type="PROSITE" id="PS50157"/>
    </source>
</evidence>
<dbReference type="Proteomes" id="UP001313282">
    <property type="component" value="Unassembled WGS sequence"/>
</dbReference>
<dbReference type="PANTHER" id="PTHR24408:SF58">
    <property type="entry name" value="TRANSCRIPTION FACTOR (TFIIIA), PUTATIVE (AFU_ORTHOLOGUE AFUA_1G05150)-RELATED"/>
    <property type="match status" value="1"/>
</dbReference>
<dbReference type="SMART" id="SM00355">
    <property type="entry name" value="ZnF_C2H2"/>
    <property type="match status" value="2"/>
</dbReference>
<keyword evidence="9" id="KW-1185">Reference proteome</keyword>
<dbReference type="PANTHER" id="PTHR24408">
    <property type="entry name" value="ZINC FINGER PROTEIN"/>
    <property type="match status" value="1"/>
</dbReference>
<keyword evidence="2" id="KW-0677">Repeat</keyword>
<dbReference type="GO" id="GO:0005634">
    <property type="term" value="C:nucleus"/>
    <property type="evidence" value="ECO:0007669"/>
    <property type="project" value="TreeGrafter"/>
</dbReference>
<proteinExistence type="predicted"/>
<protein>
    <recommendedName>
        <fullName evidence="7">C2H2-type domain-containing protein</fullName>
    </recommendedName>
</protein>
<evidence type="ECO:0000313" key="9">
    <source>
        <dbReference type="Proteomes" id="UP001313282"/>
    </source>
</evidence>
<evidence type="ECO:0000313" key="8">
    <source>
        <dbReference type="EMBL" id="KAK6339972.1"/>
    </source>
</evidence>
<accession>A0AAN8MUX0</accession>
<evidence type="ECO:0000256" key="5">
    <source>
        <dbReference type="PROSITE-ProRule" id="PRU00042"/>
    </source>
</evidence>
<evidence type="ECO:0000256" key="2">
    <source>
        <dbReference type="ARBA" id="ARBA00022737"/>
    </source>
</evidence>
<keyword evidence="3 5" id="KW-0863">Zinc-finger</keyword>
<feature type="compositionally biased region" description="Low complexity" evidence="6">
    <location>
        <begin position="60"/>
        <end position="75"/>
    </location>
</feature>
<dbReference type="PROSITE" id="PS50157">
    <property type="entry name" value="ZINC_FINGER_C2H2_2"/>
    <property type="match status" value="2"/>
</dbReference>
<keyword evidence="1" id="KW-0479">Metal-binding</keyword>
<reference evidence="8 9" key="1">
    <citation type="submission" date="2019-10" db="EMBL/GenBank/DDBJ databases">
        <authorList>
            <person name="Palmer J.M."/>
        </authorList>
    </citation>
    <scope>NUCLEOTIDE SEQUENCE [LARGE SCALE GENOMIC DNA]</scope>
    <source>
        <strain evidence="8 9">TWF718</strain>
    </source>
</reference>
<sequence length="307" mass="33765">MESSGLSSGDTSLVVNSHKNIGLTYGTLNPDLTAGGNYFSPTFLLPFDSASSSPEPQTPVPDTQTPVPDTQTPAPDTHPFVATPNEALANFHTPLEIPSPGLRLKSRNSSNLYKCGECLERFSNRRSYGDHMRDRHNVRGFRCPSCGKQVARYDNLKSHKRTCKGADLEGDKWLPLASSGSRVTSGRLEKRNYPRIAATANNMSPASACCLPTTFETPIERSNATSLPSLGSAGEDEIQEENWPIIEFEKLRVHTAQLQITNNRLALECGLWKKAYFDLMLEDKTGFFRTSLSLSSECFDSMTGFAC</sequence>
<dbReference type="Gene3D" id="3.30.160.60">
    <property type="entry name" value="Classic Zinc Finger"/>
    <property type="match status" value="1"/>
</dbReference>
<evidence type="ECO:0000256" key="3">
    <source>
        <dbReference type="ARBA" id="ARBA00022771"/>
    </source>
</evidence>
<dbReference type="GO" id="GO:0008270">
    <property type="term" value="F:zinc ion binding"/>
    <property type="evidence" value="ECO:0007669"/>
    <property type="project" value="UniProtKB-KW"/>
</dbReference>
<dbReference type="GO" id="GO:0043565">
    <property type="term" value="F:sequence-specific DNA binding"/>
    <property type="evidence" value="ECO:0007669"/>
    <property type="project" value="TreeGrafter"/>
</dbReference>
<keyword evidence="4" id="KW-0862">Zinc</keyword>
<dbReference type="InterPro" id="IPR036236">
    <property type="entry name" value="Znf_C2H2_sf"/>
</dbReference>
<evidence type="ECO:0000256" key="6">
    <source>
        <dbReference type="SAM" id="MobiDB-lite"/>
    </source>
</evidence>
<dbReference type="SUPFAM" id="SSF57667">
    <property type="entry name" value="beta-beta-alpha zinc fingers"/>
    <property type="match status" value="1"/>
</dbReference>
<evidence type="ECO:0000256" key="4">
    <source>
        <dbReference type="ARBA" id="ARBA00022833"/>
    </source>
</evidence>
<dbReference type="Pfam" id="PF00096">
    <property type="entry name" value="zf-C2H2"/>
    <property type="match status" value="1"/>
</dbReference>
<comment type="caution">
    <text evidence="8">The sequence shown here is derived from an EMBL/GenBank/DDBJ whole genome shotgun (WGS) entry which is preliminary data.</text>
</comment>
<organism evidence="8 9">
    <name type="scientific">Orbilia javanica</name>
    <dbReference type="NCBI Taxonomy" id="47235"/>
    <lineage>
        <taxon>Eukaryota</taxon>
        <taxon>Fungi</taxon>
        <taxon>Dikarya</taxon>
        <taxon>Ascomycota</taxon>
        <taxon>Pezizomycotina</taxon>
        <taxon>Orbiliomycetes</taxon>
        <taxon>Orbiliales</taxon>
        <taxon>Orbiliaceae</taxon>
        <taxon>Orbilia</taxon>
    </lineage>
</organism>
<dbReference type="AlphaFoldDB" id="A0AAN8MUX0"/>
<feature type="region of interest" description="Disordered" evidence="6">
    <location>
        <begin position="48"/>
        <end position="75"/>
    </location>
</feature>
<dbReference type="GO" id="GO:0000981">
    <property type="term" value="F:DNA-binding transcription factor activity, RNA polymerase II-specific"/>
    <property type="evidence" value="ECO:0007669"/>
    <property type="project" value="TreeGrafter"/>
</dbReference>
<name>A0AAN8MUX0_9PEZI</name>